<evidence type="ECO:0000313" key="3">
    <source>
        <dbReference type="Proteomes" id="UP001201812"/>
    </source>
</evidence>
<dbReference type="EMBL" id="JAKKPZ010001067">
    <property type="protein sequence ID" value="KAI1690865.1"/>
    <property type="molecule type" value="Genomic_DNA"/>
</dbReference>
<gene>
    <name evidence="2" type="ORF">DdX_22255</name>
</gene>
<name>A0AAD4MI80_9BILA</name>
<dbReference type="Proteomes" id="UP001201812">
    <property type="component" value="Unassembled WGS sequence"/>
</dbReference>
<dbReference type="Pfam" id="PF10263">
    <property type="entry name" value="SprT-like"/>
    <property type="match status" value="1"/>
</dbReference>
<reference evidence="2" key="1">
    <citation type="submission" date="2022-01" db="EMBL/GenBank/DDBJ databases">
        <title>Genome Sequence Resource for Two Populations of Ditylenchus destructor, the Migratory Endoparasitic Phytonematode.</title>
        <authorList>
            <person name="Zhang H."/>
            <person name="Lin R."/>
            <person name="Xie B."/>
        </authorList>
    </citation>
    <scope>NUCLEOTIDE SEQUENCE</scope>
    <source>
        <strain evidence="2">BazhouSP</strain>
    </source>
</reference>
<dbReference type="InterPro" id="IPR006640">
    <property type="entry name" value="SprT-like_domain"/>
</dbReference>
<evidence type="ECO:0000259" key="1">
    <source>
        <dbReference type="Pfam" id="PF10263"/>
    </source>
</evidence>
<keyword evidence="3" id="KW-1185">Reference proteome</keyword>
<feature type="domain" description="SprT-like" evidence="1">
    <location>
        <begin position="26"/>
        <end position="165"/>
    </location>
</feature>
<dbReference type="AlphaFoldDB" id="A0AAD4MI80"/>
<organism evidence="2 3">
    <name type="scientific">Ditylenchus destructor</name>
    <dbReference type="NCBI Taxonomy" id="166010"/>
    <lineage>
        <taxon>Eukaryota</taxon>
        <taxon>Metazoa</taxon>
        <taxon>Ecdysozoa</taxon>
        <taxon>Nematoda</taxon>
        <taxon>Chromadorea</taxon>
        <taxon>Rhabditida</taxon>
        <taxon>Tylenchina</taxon>
        <taxon>Tylenchomorpha</taxon>
        <taxon>Sphaerularioidea</taxon>
        <taxon>Anguinidae</taxon>
        <taxon>Anguininae</taxon>
        <taxon>Ditylenchus</taxon>
    </lineage>
</organism>
<protein>
    <submittedName>
        <fullName evidence="2">SprT-like family domain-containing protein</fullName>
    </submittedName>
</protein>
<sequence>MALRNLLHLTGRNNWSREKYEAHFRKLYKALNEKLFDSSLPEDVNIEVMEGYLYTPKASKQSLAQKRRRRNRCVQYFPYGRRAPNRPQKLYGYNHMGGVGTIKISLKLAKEAKNSVWQTLVSTLVHEMCHSYALYVHDELQDNEYGEEFQAQCLKMSKYFSVPYTTIYNEAEAL</sequence>
<proteinExistence type="predicted"/>
<accession>A0AAD4MI80</accession>
<comment type="caution">
    <text evidence="2">The sequence shown here is derived from an EMBL/GenBank/DDBJ whole genome shotgun (WGS) entry which is preliminary data.</text>
</comment>
<evidence type="ECO:0000313" key="2">
    <source>
        <dbReference type="EMBL" id="KAI1690865.1"/>
    </source>
</evidence>
<dbReference type="GO" id="GO:0006974">
    <property type="term" value="P:DNA damage response"/>
    <property type="evidence" value="ECO:0007669"/>
    <property type="project" value="UniProtKB-ARBA"/>
</dbReference>